<dbReference type="Proteomes" id="UP000561726">
    <property type="component" value="Unassembled WGS sequence"/>
</dbReference>
<sequence length="211" mass="22971">MTDPPALDSLARRALGLLEPSHGARVVLGIAGSPGAGKTTLARTLVARLNDTAPGTAVHLPMDGFHLANATLDRLGRHDRKGAIDTFDAHGFVALLRRLATEREHTVFAPSFDRAVDEGVTGAIAIDPSVRIVVTEGNYLLVDRHPWSEIPRIAAEVWFCDTPSPERMRRLVDRHERHGRSPHDARLWAETVDAANALIVERSAARAALRV</sequence>
<evidence type="ECO:0000259" key="1">
    <source>
        <dbReference type="Pfam" id="PF00485"/>
    </source>
</evidence>
<dbReference type="GO" id="GO:0005524">
    <property type="term" value="F:ATP binding"/>
    <property type="evidence" value="ECO:0007669"/>
    <property type="project" value="InterPro"/>
</dbReference>
<dbReference type="Proteomes" id="UP000029864">
    <property type="component" value="Unassembled WGS sequence"/>
</dbReference>
<dbReference type="RefSeq" id="WP_035834679.1">
    <property type="nucleotide sequence ID" value="NZ_JACHBQ010000001.1"/>
</dbReference>
<keyword evidence="3" id="KW-0808">Transferase</keyword>
<feature type="domain" description="Phosphoribulokinase/uridine kinase" evidence="1">
    <location>
        <begin position="27"/>
        <end position="95"/>
    </location>
</feature>
<dbReference type="Pfam" id="PF00485">
    <property type="entry name" value="PRK"/>
    <property type="match status" value="1"/>
</dbReference>
<dbReference type="eggNOG" id="COG0572">
    <property type="taxonomic scope" value="Bacteria"/>
</dbReference>
<gene>
    <name evidence="3" type="ORF">BJ997_003025</name>
    <name evidence="2" type="ORF">GY21_01175</name>
</gene>
<evidence type="ECO:0000313" key="2">
    <source>
        <dbReference type="EMBL" id="KGJ81729.1"/>
    </source>
</evidence>
<dbReference type="InterPro" id="IPR006083">
    <property type="entry name" value="PRK/URK"/>
</dbReference>
<evidence type="ECO:0000313" key="5">
    <source>
        <dbReference type="Proteomes" id="UP000561726"/>
    </source>
</evidence>
<reference evidence="3 5" key="2">
    <citation type="submission" date="2020-08" db="EMBL/GenBank/DDBJ databases">
        <title>Sequencing the genomes of 1000 actinobacteria strains.</title>
        <authorList>
            <person name="Klenk H.-P."/>
        </authorList>
    </citation>
    <scope>NUCLEOTIDE SEQUENCE [LARGE SCALE GENOMIC DNA]</scope>
    <source>
        <strain evidence="3 5">DSM 21065</strain>
    </source>
</reference>
<protein>
    <submittedName>
        <fullName evidence="2">Fructose transporter</fullName>
    </submittedName>
    <submittedName>
        <fullName evidence="3">Pantothenate kinase</fullName>
    </submittedName>
</protein>
<name>A0A099JTL3_9MICO</name>
<dbReference type="OrthoDB" id="3192509at2"/>
<keyword evidence="4" id="KW-1185">Reference proteome</keyword>
<dbReference type="AlphaFoldDB" id="A0A099JTL3"/>
<dbReference type="PANTHER" id="PTHR10285">
    <property type="entry name" value="URIDINE KINASE"/>
    <property type="match status" value="1"/>
</dbReference>
<dbReference type="InterPro" id="IPR027417">
    <property type="entry name" value="P-loop_NTPase"/>
</dbReference>
<evidence type="ECO:0000313" key="3">
    <source>
        <dbReference type="EMBL" id="MBB5642477.1"/>
    </source>
</evidence>
<evidence type="ECO:0000313" key="4">
    <source>
        <dbReference type="Proteomes" id="UP000029864"/>
    </source>
</evidence>
<comment type="caution">
    <text evidence="2">The sequence shown here is derived from an EMBL/GenBank/DDBJ whole genome shotgun (WGS) entry which is preliminary data.</text>
</comment>
<dbReference type="STRING" id="1001240.GY21_01175"/>
<dbReference type="EMBL" id="JPXF01000003">
    <property type="protein sequence ID" value="KGJ81729.1"/>
    <property type="molecule type" value="Genomic_DNA"/>
</dbReference>
<dbReference type="GO" id="GO:0016301">
    <property type="term" value="F:kinase activity"/>
    <property type="evidence" value="ECO:0007669"/>
    <property type="project" value="UniProtKB-KW"/>
</dbReference>
<accession>A0A099JTL3</accession>
<dbReference type="SUPFAM" id="SSF52540">
    <property type="entry name" value="P-loop containing nucleoside triphosphate hydrolases"/>
    <property type="match status" value="1"/>
</dbReference>
<dbReference type="Gene3D" id="3.40.50.300">
    <property type="entry name" value="P-loop containing nucleotide triphosphate hydrolases"/>
    <property type="match status" value="2"/>
</dbReference>
<organism evidence="2 4">
    <name type="scientific">Cryobacterium roopkundense</name>
    <dbReference type="NCBI Taxonomy" id="1001240"/>
    <lineage>
        <taxon>Bacteria</taxon>
        <taxon>Bacillati</taxon>
        <taxon>Actinomycetota</taxon>
        <taxon>Actinomycetes</taxon>
        <taxon>Micrococcales</taxon>
        <taxon>Microbacteriaceae</taxon>
        <taxon>Cryobacterium</taxon>
    </lineage>
</organism>
<proteinExistence type="predicted"/>
<dbReference type="EMBL" id="JACHBQ010000001">
    <property type="protein sequence ID" value="MBB5642477.1"/>
    <property type="molecule type" value="Genomic_DNA"/>
</dbReference>
<reference evidence="2 4" key="1">
    <citation type="submission" date="2014-08" db="EMBL/GenBank/DDBJ databases">
        <authorList>
            <person name="Sisinthy S."/>
        </authorList>
    </citation>
    <scope>NUCLEOTIDE SEQUENCE [LARGE SCALE GENOMIC DNA]</scope>
    <source>
        <strain evidence="2 4">RuG17</strain>
    </source>
</reference>
<dbReference type="NCBIfam" id="NF006743">
    <property type="entry name" value="PRK09270.1-2"/>
    <property type="match status" value="1"/>
</dbReference>
<keyword evidence="3" id="KW-0418">Kinase</keyword>